<evidence type="ECO:0000313" key="1">
    <source>
        <dbReference type="EMBL" id="GKH79263.1"/>
    </source>
</evidence>
<dbReference type="KEGG" id="bdo:EL88_16600"/>
<comment type="caution">
    <text evidence="1">The sequence shown here is derived from an EMBL/GenBank/DDBJ whole genome shotgun (WGS) entry which is preliminary data.</text>
</comment>
<dbReference type="EMBL" id="BQOB01000001">
    <property type="protein sequence ID" value="GKH79263.1"/>
    <property type="molecule type" value="Genomic_DNA"/>
</dbReference>
<gene>
    <name evidence="1" type="ORF">CE91St7_01470</name>
</gene>
<dbReference type="Proteomes" id="UP001055104">
    <property type="component" value="Unassembled WGS sequence"/>
</dbReference>
<evidence type="ECO:0000313" key="2">
    <source>
        <dbReference type="Proteomes" id="UP001055104"/>
    </source>
</evidence>
<reference evidence="1" key="1">
    <citation type="submission" date="2022-01" db="EMBL/GenBank/DDBJ databases">
        <title>Novel bile acid biosynthetic pathways are enriched in the microbiome of centenarians.</title>
        <authorList>
            <person name="Sato Y."/>
            <person name="Atarashi K."/>
            <person name="Plichta R.D."/>
            <person name="Arai Y."/>
            <person name="Sasajima S."/>
            <person name="Kearney M.S."/>
            <person name="Suda W."/>
            <person name="Takeshita K."/>
            <person name="Sasaki T."/>
            <person name="Okamoto S."/>
            <person name="Skelly N.A."/>
            <person name="Okamura Y."/>
            <person name="Vlamakis H."/>
            <person name="Li Y."/>
            <person name="Tanoue T."/>
            <person name="Takei H."/>
            <person name="Nittono H."/>
            <person name="Narushima S."/>
            <person name="Irie J."/>
            <person name="Itoh H."/>
            <person name="Moriya K."/>
            <person name="Sugiura Y."/>
            <person name="Suematsu M."/>
            <person name="Moritoki N."/>
            <person name="Shibata S."/>
            <person name="Littman R.D."/>
            <person name="Fischbach A.M."/>
            <person name="Uwamino Y."/>
            <person name="Inoue T."/>
            <person name="Honda A."/>
            <person name="Hattori M."/>
            <person name="Murai T."/>
            <person name="Xavier J.R."/>
            <person name="Hirose N."/>
            <person name="Honda K."/>
        </authorList>
    </citation>
    <scope>NUCLEOTIDE SEQUENCE</scope>
    <source>
        <strain evidence="1">CE91-St7</strain>
    </source>
</reference>
<name>A0AA37KAY8_9BACT</name>
<dbReference type="RefSeq" id="WP_038610779.1">
    <property type="nucleotide sequence ID" value="NZ_BQOA01000001.1"/>
</dbReference>
<sequence length="74" mass="8894">MEKEEMIDTIKQIACSLAEKELIDKYGKLPEQLMTERGTYRSKYQDEFNKLYDKYEYRLIRLSGKNADELFVCE</sequence>
<accession>A0AA37KAY8</accession>
<organism evidence="1 2">
    <name type="scientific">Phocaeicola dorei</name>
    <dbReference type="NCBI Taxonomy" id="357276"/>
    <lineage>
        <taxon>Bacteria</taxon>
        <taxon>Pseudomonadati</taxon>
        <taxon>Bacteroidota</taxon>
        <taxon>Bacteroidia</taxon>
        <taxon>Bacteroidales</taxon>
        <taxon>Bacteroidaceae</taxon>
        <taxon>Phocaeicola</taxon>
    </lineage>
</organism>
<protein>
    <submittedName>
        <fullName evidence="1">Uncharacterized protein</fullName>
    </submittedName>
</protein>
<dbReference type="AlphaFoldDB" id="A0AA37KAY8"/>
<proteinExistence type="predicted"/>